<evidence type="ECO:0000313" key="2">
    <source>
        <dbReference type="EMBL" id="KAK1579396.1"/>
    </source>
</evidence>
<dbReference type="EMBL" id="JAHLJV010000067">
    <property type="protein sequence ID" value="KAK1579396.1"/>
    <property type="molecule type" value="Genomic_DNA"/>
</dbReference>
<gene>
    <name evidence="2" type="ORF">LY79DRAFT_344727</name>
</gene>
<protein>
    <submittedName>
        <fullName evidence="2">Uncharacterized protein</fullName>
    </submittedName>
</protein>
<proteinExistence type="predicted"/>
<organism evidence="2 3">
    <name type="scientific">Colletotrichum navitas</name>
    <dbReference type="NCBI Taxonomy" id="681940"/>
    <lineage>
        <taxon>Eukaryota</taxon>
        <taxon>Fungi</taxon>
        <taxon>Dikarya</taxon>
        <taxon>Ascomycota</taxon>
        <taxon>Pezizomycotina</taxon>
        <taxon>Sordariomycetes</taxon>
        <taxon>Hypocreomycetidae</taxon>
        <taxon>Glomerellales</taxon>
        <taxon>Glomerellaceae</taxon>
        <taxon>Colletotrichum</taxon>
        <taxon>Colletotrichum graminicola species complex</taxon>
    </lineage>
</organism>
<evidence type="ECO:0000256" key="1">
    <source>
        <dbReference type="SAM" id="MobiDB-lite"/>
    </source>
</evidence>
<name>A0AAD8V0R9_9PEZI</name>
<reference evidence="2" key="1">
    <citation type="submission" date="2021-06" db="EMBL/GenBank/DDBJ databases">
        <title>Comparative genomics, transcriptomics and evolutionary studies reveal genomic signatures of adaptation to plant cell wall in hemibiotrophic fungi.</title>
        <authorList>
            <consortium name="DOE Joint Genome Institute"/>
            <person name="Baroncelli R."/>
            <person name="Diaz J.F."/>
            <person name="Benocci T."/>
            <person name="Peng M."/>
            <person name="Battaglia E."/>
            <person name="Haridas S."/>
            <person name="Andreopoulos W."/>
            <person name="Labutti K."/>
            <person name="Pangilinan J."/>
            <person name="Floch G.L."/>
            <person name="Makela M.R."/>
            <person name="Henrissat B."/>
            <person name="Grigoriev I.V."/>
            <person name="Crouch J.A."/>
            <person name="De Vries R.P."/>
            <person name="Sukno S.A."/>
            <person name="Thon M.R."/>
        </authorList>
    </citation>
    <scope>NUCLEOTIDE SEQUENCE</scope>
    <source>
        <strain evidence="2">CBS 125086</strain>
    </source>
</reference>
<accession>A0AAD8V0R9</accession>
<dbReference type="GeneID" id="85436841"/>
<sequence>MQEVQTRGNGLGELPPKSLIVYRLSGDVRVLACVSVAWETDAMYPCLADCRHHPCTGEPGGIWCLCNAFFGPPWPLGSRSGVSGRCWETATMTTGYEVRGVGKTERERERERNAGRISFSCRCRVGPCQRCHRSRKKEGKKKENGLDGGSTEEIGRRGEESALPGGFGKVGFCGSRLGRRHE</sequence>
<feature type="region of interest" description="Disordered" evidence="1">
    <location>
        <begin position="136"/>
        <end position="182"/>
    </location>
</feature>
<dbReference type="Proteomes" id="UP001230504">
    <property type="component" value="Unassembled WGS sequence"/>
</dbReference>
<dbReference type="RefSeq" id="XP_060410531.1">
    <property type="nucleotide sequence ID" value="XM_060552601.1"/>
</dbReference>
<keyword evidence="3" id="KW-1185">Reference proteome</keyword>
<evidence type="ECO:0000313" key="3">
    <source>
        <dbReference type="Proteomes" id="UP001230504"/>
    </source>
</evidence>
<comment type="caution">
    <text evidence="2">The sequence shown here is derived from an EMBL/GenBank/DDBJ whole genome shotgun (WGS) entry which is preliminary data.</text>
</comment>
<dbReference type="AlphaFoldDB" id="A0AAD8V0R9"/>